<dbReference type="Gene3D" id="3.90.400.10">
    <property type="entry name" value="Oligo-1,6-glucosidase, Domain 2"/>
    <property type="match status" value="1"/>
</dbReference>
<dbReference type="RefSeq" id="WP_034834103.1">
    <property type="nucleotide sequence ID" value="NZ_JANX01000067.1"/>
</dbReference>
<dbReference type="SUPFAM" id="SSF51011">
    <property type="entry name" value="Glycosyl hydrolase domain"/>
    <property type="match status" value="1"/>
</dbReference>
<evidence type="ECO:0000256" key="3">
    <source>
        <dbReference type="ARBA" id="ARBA00023295"/>
    </source>
</evidence>
<proteinExistence type="inferred from homology"/>
<dbReference type="AlphaFoldDB" id="A0A0A0DAA7"/>
<name>A0A0A0DAA7_9PROT</name>
<dbReference type="Gene3D" id="3.20.20.80">
    <property type="entry name" value="Glycosidases"/>
    <property type="match status" value="2"/>
</dbReference>
<dbReference type="InterPro" id="IPR006047">
    <property type="entry name" value="GH13_cat_dom"/>
</dbReference>
<dbReference type="InterPro" id="IPR045857">
    <property type="entry name" value="O16G_dom_2"/>
</dbReference>
<evidence type="ECO:0000313" key="6">
    <source>
        <dbReference type="Proteomes" id="UP000029995"/>
    </source>
</evidence>
<evidence type="ECO:0000313" key="5">
    <source>
        <dbReference type="EMBL" id="KGM34808.1"/>
    </source>
</evidence>
<dbReference type="InterPro" id="IPR017853">
    <property type="entry name" value="GH"/>
</dbReference>
<dbReference type="OrthoDB" id="9805159at2"/>
<organism evidence="5 6">
    <name type="scientific">Inquilinus limosus MP06</name>
    <dbReference type="NCBI Taxonomy" id="1398085"/>
    <lineage>
        <taxon>Bacteria</taxon>
        <taxon>Pseudomonadati</taxon>
        <taxon>Pseudomonadota</taxon>
        <taxon>Alphaproteobacteria</taxon>
        <taxon>Rhodospirillales</taxon>
        <taxon>Rhodospirillaceae</taxon>
        <taxon>Inquilinus</taxon>
    </lineage>
</organism>
<keyword evidence="2" id="KW-0378">Hydrolase</keyword>
<dbReference type="Proteomes" id="UP000029995">
    <property type="component" value="Unassembled WGS sequence"/>
</dbReference>
<dbReference type="Pfam" id="PF00128">
    <property type="entry name" value="Alpha-amylase"/>
    <property type="match status" value="1"/>
</dbReference>
<dbReference type="PANTHER" id="PTHR10357">
    <property type="entry name" value="ALPHA-AMYLASE FAMILY MEMBER"/>
    <property type="match status" value="1"/>
</dbReference>
<comment type="similarity">
    <text evidence="1">Belongs to the glycosyl hydrolase 13 family.</text>
</comment>
<protein>
    <submittedName>
        <fullName evidence="5">Alpha-glucosidase</fullName>
    </submittedName>
</protein>
<gene>
    <name evidence="5" type="ORF">P409_08145</name>
</gene>
<dbReference type="PANTHER" id="PTHR10357:SF179">
    <property type="entry name" value="NEUTRAL AND BASIC AMINO ACID TRANSPORT PROTEIN RBAT"/>
    <property type="match status" value="1"/>
</dbReference>
<feature type="domain" description="Glycosyl hydrolase family 13 catalytic" evidence="4">
    <location>
        <begin position="12"/>
        <end position="400"/>
    </location>
</feature>
<sequence length="546" mass="61641">MREWWRGAVMYQIYPRSFLDTNGDGIGDLAGITAKLDHIADLGVDGIWISPFFKSPMKDFGYDVSDYRDVDPMFGTLADFDRLVEKAHALNLKVIIDQVISHTSDQHPWFTESRSSRDNPKADWFVWANAKPDGNPPNNWLSIFGGSAWQWDTRRRQYYMHNFLTQQPDLNLHNPEVQQAVLDVLEFWLQRGADGFRLDTANFYMHDRLLRDNPGKPADRAPTGDDRADNPYYMQLHLFDKSQPENLMFLRRMRELMNRYPDRMAVAEIGDDDPIGRTAEYVQADLLHTAYNFSLLNDNFSAAHIATALTAFEAATTDGWPSWAFSNHDVRRVASRWGGAEADPRLPRLLVALLTSLRGTAFLYQGEELGLPEAEVPYDKLQDPYGITFWPEFKGRDGCRTPIPWQAEASQAGFSSAEPWLPIPEAHRRLAVDAQAGDPESTLAFTRQFLRWRRAHPAFATGSLRFLDTADGVLAFERVLEDERILCVFNLTGETRIWTAPPTQIAPTDAPGLGAKLDGGRVALPPYAAFFGALAAEAIQAEQNAA</sequence>
<dbReference type="SUPFAM" id="SSF51445">
    <property type="entry name" value="(Trans)glycosidases"/>
    <property type="match status" value="1"/>
</dbReference>
<evidence type="ECO:0000256" key="2">
    <source>
        <dbReference type="ARBA" id="ARBA00022801"/>
    </source>
</evidence>
<reference evidence="5 6" key="1">
    <citation type="submission" date="2014-01" db="EMBL/GenBank/DDBJ databases">
        <title>Genome sequence determination for a cystic fibrosis isolate, Inquilinus limosus.</title>
        <authorList>
            <person name="Pino M."/>
            <person name="Di Conza J."/>
            <person name="Gutkind G."/>
        </authorList>
    </citation>
    <scope>NUCLEOTIDE SEQUENCE [LARGE SCALE GENOMIC DNA]</scope>
    <source>
        <strain evidence="5 6">MP06</strain>
    </source>
</reference>
<dbReference type="GO" id="GO:0004556">
    <property type="term" value="F:alpha-amylase activity"/>
    <property type="evidence" value="ECO:0007669"/>
    <property type="project" value="TreeGrafter"/>
</dbReference>
<comment type="caution">
    <text evidence="5">The sequence shown here is derived from an EMBL/GenBank/DDBJ whole genome shotgun (WGS) entry which is preliminary data.</text>
</comment>
<keyword evidence="3" id="KW-0326">Glycosidase</keyword>
<dbReference type="FunFam" id="3.90.400.10:FF:000002">
    <property type="entry name" value="Sucrose isomerase"/>
    <property type="match status" value="1"/>
</dbReference>
<accession>A0A0A0DAA7</accession>
<evidence type="ECO:0000259" key="4">
    <source>
        <dbReference type="SMART" id="SM00642"/>
    </source>
</evidence>
<dbReference type="EMBL" id="JANX01000067">
    <property type="protein sequence ID" value="KGM34808.1"/>
    <property type="molecule type" value="Genomic_DNA"/>
</dbReference>
<dbReference type="SMART" id="SM00642">
    <property type="entry name" value="Aamy"/>
    <property type="match status" value="1"/>
</dbReference>
<dbReference type="InterPro" id="IPR013780">
    <property type="entry name" value="Glyco_hydro_b"/>
</dbReference>
<dbReference type="CDD" id="cd11330">
    <property type="entry name" value="AmyAc_OligoGlu"/>
    <property type="match status" value="1"/>
</dbReference>
<dbReference type="Gene3D" id="2.60.40.1180">
    <property type="entry name" value="Golgi alpha-mannosidase II"/>
    <property type="match status" value="1"/>
</dbReference>
<evidence type="ECO:0000256" key="1">
    <source>
        <dbReference type="ARBA" id="ARBA00008061"/>
    </source>
</evidence>
<dbReference type="GO" id="GO:0009313">
    <property type="term" value="P:oligosaccharide catabolic process"/>
    <property type="evidence" value="ECO:0007669"/>
    <property type="project" value="TreeGrafter"/>
</dbReference>